<gene>
    <name evidence="10" type="primary">rpe</name>
    <name evidence="15" type="ORF">M472_04935</name>
</gene>
<reference evidence="15 16" key="1">
    <citation type="journal article" date="2013" name="Genome Announc.">
        <title>The Draft Genome Sequence of Sphingomonas paucimobilis Strain HER1398 (Proteobacteria), Host to the Giant PAU Phage, Indicates That It Is a Member of the Genus Sphingobacterium (Bacteroidetes).</title>
        <authorList>
            <person name="White R.A.III."/>
            <person name="Suttle C.A."/>
        </authorList>
    </citation>
    <scope>NUCLEOTIDE SEQUENCE [LARGE SCALE GENOMIC DNA]</scope>
    <source>
        <strain evidence="15 16">HER1398</strain>
    </source>
</reference>
<feature type="binding site" evidence="10">
    <location>
        <begin position="178"/>
        <end position="180"/>
    </location>
    <ligand>
        <name>substrate</name>
    </ligand>
</feature>
<keyword evidence="10 11" id="KW-0119">Carbohydrate metabolism</keyword>
<dbReference type="AlphaFoldDB" id="U2HS65"/>
<dbReference type="Gene3D" id="3.20.20.70">
    <property type="entry name" value="Aldolase class I"/>
    <property type="match status" value="1"/>
</dbReference>
<keyword evidence="13" id="KW-0464">Manganese</keyword>
<evidence type="ECO:0000256" key="3">
    <source>
        <dbReference type="ARBA" id="ARBA00001941"/>
    </source>
</evidence>
<keyword evidence="8 10" id="KW-0479">Metal-binding</keyword>
<dbReference type="HAMAP" id="MF_02227">
    <property type="entry name" value="RPE"/>
    <property type="match status" value="1"/>
</dbReference>
<evidence type="ECO:0000256" key="2">
    <source>
        <dbReference type="ARBA" id="ARBA00001936"/>
    </source>
</evidence>
<keyword evidence="9 10" id="KW-0413">Isomerase</keyword>
<comment type="cofactor">
    <cofactor evidence="3">
        <name>Co(2+)</name>
        <dbReference type="ChEBI" id="CHEBI:48828"/>
    </cofactor>
</comment>
<dbReference type="PIRSF" id="PIRSF001461">
    <property type="entry name" value="RPE"/>
    <property type="match status" value="1"/>
</dbReference>
<dbReference type="GO" id="GO:0046872">
    <property type="term" value="F:metal ion binding"/>
    <property type="evidence" value="ECO:0007669"/>
    <property type="project" value="UniProtKB-UniRule"/>
</dbReference>
<comment type="caution">
    <text evidence="15">The sequence shown here is derived from an EMBL/GenBank/DDBJ whole genome shotgun (WGS) entry which is preliminary data.</text>
</comment>
<feature type="binding site" evidence="10 14">
    <location>
        <begin position="145"/>
        <end position="148"/>
    </location>
    <ligand>
        <name>substrate</name>
    </ligand>
</feature>
<dbReference type="Pfam" id="PF00834">
    <property type="entry name" value="Ribul_P_3_epim"/>
    <property type="match status" value="1"/>
</dbReference>
<dbReference type="SUPFAM" id="SSF51366">
    <property type="entry name" value="Ribulose-phoshate binding barrel"/>
    <property type="match status" value="1"/>
</dbReference>
<name>U2HS65_9SPHI</name>
<feature type="binding site" evidence="10 13">
    <location>
        <position position="38"/>
    </location>
    <ligand>
        <name>a divalent metal cation</name>
        <dbReference type="ChEBI" id="CHEBI:60240"/>
    </ligand>
</feature>
<comment type="function">
    <text evidence="10">Catalyzes the reversible epimerization of D-ribulose 5-phosphate to D-xylulose 5-phosphate.</text>
</comment>
<feature type="binding site" evidence="10 13">
    <location>
        <position position="178"/>
    </location>
    <ligand>
        <name>a divalent metal cation</name>
        <dbReference type="ChEBI" id="CHEBI:60240"/>
    </ligand>
</feature>
<comment type="pathway">
    <text evidence="10">Carbohydrate degradation.</text>
</comment>
<dbReference type="Proteomes" id="UP000016584">
    <property type="component" value="Unassembled WGS sequence"/>
</dbReference>
<evidence type="ECO:0000313" key="15">
    <source>
        <dbReference type="EMBL" id="ERJ58105.1"/>
    </source>
</evidence>
<keyword evidence="16" id="KW-1185">Reference proteome</keyword>
<comment type="catalytic activity">
    <reaction evidence="1 10 11">
        <text>D-ribulose 5-phosphate = D-xylulose 5-phosphate</text>
        <dbReference type="Rhea" id="RHEA:13677"/>
        <dbReference type="ChEBI" id="CHEBI:57737"/>
        <dbReference type="ChEBI" id="CHEBI:58121"/>
        <dbReference type="EC" id="5.1.3.1"/>
    </reaction>
</comment>
<dbReference type="InterPro" id="IPR026019">
    <property type="entry name" value="Ribul_P_3_epim"/>
</dbReference>
<dbReference type="PROSITE" id="PS01086">
    <property type="entry name" value="RIBUL_P_3_EPIMER_2"/>
    <property type="match status" value="1"/>
</dbReference>
<dbReference type="EMBL" id="ATDL01000018">
    <property type="protein sequence ID" value="ERJ58105.1"/>
    <property type="molecule type" value="Genomic_DNA"/>
</dbReference>
<dbReference type="GO" id="GO:0019323">
    <property type="term" value="P:pentose catabolic process"/>
    <property type="evidence" value="ECO:0007669"/>
    <property type="project" value="UniProtKB-UniRule"/>
</dbReference>
<comment type="similarity">
    <text evidence="6 10 11">Belongs to the ribulose-phosphate 3-epimerase family.</text>
</comment>
<evidence type="ECO:0000256" key="7">
    <source>
        <dbReference type="ARBA" id="ARBA00013188"/>
    </source>
</evidence>
<evidence type="ECO:0000256" key="9">
    <source>
        <dbReference type="ARBA" id="ARBA00023235"/>
    </source>
</evidence>
<dbReference type="FunFam" id="3.20.20.70:FF:000004">
    <property type="entry name" value="Ribulose-phosphate 3-epimerase"/>
    <property type="match status" value="1"/>
</dbReference>
<dbReference type="InterPro" id="IPR000056">
    <property type="entry name" value="Ribul_P_3_epim-like"/>
</dbReference>
<keyword evidence="13" id="KW-0170">Cobalt</keyword>
<comment type="cofactor">
    <cofactor evidence="5">
        <name>Fe(2+)</name>
        <dbReference type="ChEBI" id="CHEBI:29033"/>
    </cofactor>
</comment>
<proteinExistence type="inferred from homology"/>
<feature type="binding site" evidence="10 14">
    <location>
        <position position="69"/>
    </location>
    <ligand>
        <name>substrate</name>
    </ligand>
</feature>
<evidence type="ECO:0000256" key="10">
    <source>
        <dbReference type="HAMAP-Rule" id="MF_02227"/>
    </source>
</evidence>
<evidence type="ECO:0000313" key="16">
    <source>
        <dbReference type="Proteomes" id="UP000016584"/>
    </source>
</evidence>
<accession>U2HS65</accession>
<evidence type="ECO:0000256" key="11">
    <source>
        <dbReference type="PIRNR" id="PIRNR001461"/>
    </source>
</evidence>
<feature type="active site" description="Proton donor" evidence="10 12">
    <location>
        <position position="178"/>
    </location>
</feature>
<comment type="cofactor">
    <cofactor evidence="2">
        <name>Mn(2+)</name>
        <dbReference type="ChEBI" id="CHEBI:29035"/>
    </cofactor>
</comment>
<organism evidence="15 16">
    <name type="scientific">Sphingobacterium paucimobilis HER1398</name>
    <dbReference type="NCBI Taxonomy" id="1346330"/>
    <lineage>
        <taxon>Bacteria</taxon>
        <taxon>Pseudomonadati</taxon>
        <taxon>Bacteroidota</taxon>
        <taxon>Sphingobacteriia</taxon>
        <taxon>Sphingobacteriales</taxon>
        <taxon>Sphingobacteriaceae</taxon>
        <taxon>Sphingobacterium</taxon>
    </lineage>
</organism>
<dbReference type="GO" id="GO:0006098">
    <property type="term" value="P:pentose-phosphate shunt"/>
    <property type="evidence" value="ECO:0007669"/>
    <property type="project" value="UniProtKB-UniRule"/>
</dbReference>
<feature type="binding site" evidence="14">
    <location>
        <position position="180"/>
    </location>
    <ligand>
        <name>substrate</name>
    </ligand>
</feature>
<evidence type="ECO:0000256" key="6">
    <source>
        <dbReference type="ARBA" id="ARBA00009541"/>
    </source>
</evidence>
<dbReference type="PANTHER" id="PTHR11749">
    <property type="entry name" value="RIBULOSE-5-PHOSPHATE-3-EPIMERASE"/>
    <property type="match status" value="1"/>
</dbReference>
<dbReference type="EC" id="5.1.3.1" evidence="7 10"/>
<evidence type="ECO:0000256" key="14">
    <source>
        <dbReference type="PIRSR" id="PIRSR001461-3"/>
    </source>
</evidence>
<feature type="binding site" evidence="10 14">
    <location>
        <position position="11"/>
    </location>
    <ligand>
        <name>substrate</name>
    </ligand>
</feature>
<dbReference type="OrthoDB" id="1645589at2"/>
<evidence type="ECO:0000256" key="5">
    <source>
        <dbReference type="ARBA" id="ARBA00001954"/>
    </source>
</evidence>
<evidence type="ECO:0000256" key="12">
    <source>
        <dbReference type="PIRSR" id="PIRSR001461-1"/>
    </source>
</evidence>
<comment type="cofactor">
    <cofactor evidence="10 13">
        <name>a divalent metal cation</name>
        <dbReference type="ChEBI" id="CHEBI:60240"/>
    </cofactor>
    <text evidence="10 13">Binds 1 divalent metal cation per subunit.</text>
</comment>
<evidence type="ECO:0000256" key="4">
    <source>
        <dbReference type="ARBA" id="ARBA00001947"/>
    </source>
</evidence>
<dbReference type="NCBIfam" id="NF004076">
    <property type="entry name" value="PRK05581.1-4"/>
    <property type="match status" value="1"/>
</dbReference>
<dbReference type="STRING" id="1346330.M472_04935"/>
<evidence type="ECO:0000256" key="1">
    <source>
        <dbReference type="ARBA" id="ARBA00001782"/>
    </source>
</evidence>
<feature type="active site" description="Proton acceptor" evidence="10 12">
    <location>
        <position position="38"/>
    </location>
</feature>
<keyword evidence="13" id="KW-0862">Zinc</keyword>
<dbReference type="InterPro" id="IPR011060">
    <property type="entry name" value="RibuloseP-bd_barrel"/>
</dbReference>
<dbReference type="PATRIC" id="fig|1346330.5.peg.3447"/>
<comment type="cofactor">
    <cofactor evidence="4">
        <name>Zn(2+)</name>
        <dbReference type="ChEBI" id="CHEBI:29105"/>
    </cofactor>
</comment>
<dbReference type="GO" id="GO:0004750">
    <property type="term" value="F:D-ribulose-phosphate 3-epimerase activity"/>
    <property type="evidence" value="ECO:0007669"/>
    <property type="project" value="UniProtKB-UniRule"/>
</dbReference>
<feature type="binding site" evidence="10 14">
    <location>
        <begin position="200"/>
        <end position="201"/>
    </location>
    <ligand>
        <name>substrate</name>
    </ligand>
</feature>
<dbReference type="InterPro" id="IPR013785">
    <property type="entry name" value="Aldolase_TIM"/>
</dbReference>
<sequence>MSNNKRLVAPSILAADFANLEKDITMINNSDADWFHVDIMDGVFVPNISFGFPVMQAVAKHARKPLDVHLMIVDPDRYLQAFKDSGASIITVHYEACTHLHRTLSAIKELGCQAGVALNPHTPVQFLKDIIADIDMVCIMSVNPGFGGQKFIANTYSKIKELRQLTAGVNDNLLIEVDGGVTLSNAAQLVEAGADVLVAGSFVFNASSPTDAIHELKNIEGPAQMV</sequence>
<dbReference type="NCBIfam" id="TIGR01163">
    <property type="entry name" value="rpe"/>
    <property type="match status" value="1"/>
</dbReference>
<feature type="binding site" evidence="10 13">
    <location>
        <position position="69"/>
    </location>
    <ligand>
        <name>a divalent metal cation</name>
        <dbReference type="ChEBI" id="CHEBI:60240"/>
    </ligand>
</feature>
<feature type="binding site" evidence="10 13">
    <location>
        <position position="36"/>
    </location>
    <ligand>
        <name>a divalent metal cation</name>
        <dbReference type="ChEBI" id="CHEBI:60240"/>
    </ligand>
</feature>
<dbReference type="RefSeq" id="WP_021071585.1">
    <property type="nucleotide sequence ID" value="NZ_ATDL01000018.1"/>
</dbReference>
<evidence type="ECO:0000256" key="8">
    <source>
        <dbReference type="ARBA" id="ARBA00022723"/>
    </source>
</evidence>
<dbReference type="eggNOG" id="COG0036">
    <property type="taxonomic scope" value="Bacteria"/>
</dbReference>
<dbReference type="PROSITE" id="PS01085">
    <property type="entry name" value="RIBUL_P_3_EPIMER_1"/>
    <property type="match status" value="1"/>
</dbReference>
<protein>
    <recommendedName>
        <fullName evidence="7 10">Ribulose-phosphate 3-epimerase</fullName>
        <ecNumber evidence="7 10">5.1.3.1</ecNumber>
    </recommendedName>
</protein>
<dbReference type="GO" id="GO:0005737">
    <property type="term" value="C:cytoplasm"/>
    <property type="evidence" value="ECO:0007669"/>
    <property type="project" value="UniProtKB-ARBA"/>
</dbReference>
<evidence type="ECO:0000256" key="13">
    <source>
        <dbReference type="PIRSR" id="PIRSR001461-2"/>
    </source>
</evidence>
<dbReference type="CDD" id="cd00429">
    <property type="entry name" value="RPE"/>
    <property type="match status" value="1"/>
</dbReference>